<evidence type="ECO:0000313" key="1">
    <source>
        <dbReference type="EMBL" id="ECT9336015.1"/>
    </source>
</evidence>
<dbReference type="InterPro" id="IPR021808">
    <property type="entry name" value="DUF3383"/>
</dbReference>
<organism evidence="1">
    <name type="scientific">Salmonella enterica subsp. enterica serovar Cotham</name>
    <dbReference type="NCBI Taxonomy" id="2572724"/>
    <lineage>
        <taxon>Bacteria</taxon>
        <taxon>Pseudomonadati</taxon>
        <taxon>Pseudomonadota</taxon>
        <taxon>Gammaproteobacteria</taxon>
        <taxon>Enterobacterales</taxon>
        <taxon>Enterobacteriaceae</taxon>
        <taxon>Salmonella</taxon>
    </lineage>
</organism>
<dbReference type="Pfam" id="PF11863">
    <property type="entry name" value="DUF3383"/>
    <property type="match status" value="1"/>
</dbReference>
<protein>
    <submittedName>
        <fullName evidence="1">DUF3383 domain-containing protein</fullName>
    </submittedName>
</protein>
<dbReference type="AlphaFoldDB" id="A0A5I2Q4T8"/>
<comment type="caution">
    <text evidence="1">The sequence shown here is derived from an EMBL/GenBank/DDBJ whole genome shotgun (WGS) entry which is preliminary data.</text>
</comment>
<gene>
    <name evidence="1" type="ORF">CG757_05135</name>
</gene>
<proteinExistence type="predicted"/>
<reference evidence="1" key="1">
    <citation type="submission" date="2018-07" db="EMBL/GenBank/DDBJ databases">
        <authorList>
            <consortium name="PulseNet: The National Subtyping Network for Foodborne Disease Surveillance"/>
            <person name="Tarr C.L."/>
            <person name="Trees E."/>
            <person name="Katz L.S."/>
            <person name="Carleton-Romer H.A."/>
            <person name="Stroika S."/>
            <person name="Kucerova Z."/>
            <person name="Roache K.F."/>
            <person name="Sabol A.L."/>
            <person name="Besser J."/>
            <person name="Gerner-Smidt P."/>
        </authorList>
    </citation>
    <scope>NUCLEOTIDE SEQUENCE</scope>
    <source>
        <strain evidence="1">2015AM-0391</strain>
    </source>
</reference>
<name>A0A5I2Q4T8_SALET</name>
<accession>A0A5I2Q4T8</accession>
<sequence>MQHKLPVSGIVKVQVSLALRAAQARNFGSLLIVGTSSVIDTHERIRLYSDITDVQSDFSLDSPEYQAALLYYSQSPRPADLYIGRWVNTDASGLLRGAILSESAQQMTNFTAITAGNLTVSVDGTAQALTAIDLSKETNLNGVAARVSDKLKTATVVWDNSRERFMVTSATTGVNSQVGFASSDASGSDLATLMGLTESAGALSVAGTTAEEIAQCISTLSEFSSDWYGLVIAGPLEDDDITKVASFIEADAVSRVFGVTTQKTTVLDADRSDDIASKLKAAKYSRTLLQYSSTSPYAAASLFGRAFTVNFNGFNTTITLKFKQEPGVVAESLTVPQAKALKAKSCNVFVNYDNDTAIIQEGVMCNGDFFDERHGLDWLQNYVQTNQFNVLYTSQTKIPQTDPGITTLVADVEQSMSQAVDNALLAPGVWNGGDLGQLKKGDTLTKGYYVYAPPVAQQAQSDREARKSPPVQVAAKLAGAVHYSDIMIDVVR</sequence>
<dbReference type="EMBL" id="AAKOIS010000001">
    <property type="protein sequence ID" value="ECT9336015.1"/>
    <property type="molecule type" value="Genomic_DNA"/>
</dbReference>